<gene>
    <name evidence="2" type="ORF">JJ842_09255</name>
</gene>
<dbReference type="AlphaFoldDB" id="A0A9D9BWJ9"/>
<feature type="transmembrane region" description="Helical" evidence="1">
    <location>
        <begin position="12"/>
        <end position="30"/>
    </location>
</feature>
<dbReference type="EMBL" id="JAEPLN010000002">
    <property type="protein sequence ID" value="MBO6972098.1"/>
    <property type="molecule type" value="Genomic_DNA"/>
</dbReference>
<accession>A0A9D9BWJ9</accession>
<keyword evidence="1" id="KW-1133">Transmembrane helix</keyword>
<evidence type="ECO:0000313" key="3">
    <source>
        <dbReference type="Proteomes" id="UP000668060"/>
    </source>
</evidence>
<keyword evidence="1" id="KW-0812">Transmembrane</keyword>
<comment type="caution">
    <text evidence="2">The sequence shown here is derived from an EMBL/GenBank/DDBJ whole genome shotgun (WGS) entry which is preliminary data.</text>
</comment>
<protein>
    <submittedName>
        <fullName evidence="2">Uncharacterized protein</fullName>
    </submittedName>
</protein>
<evidence type="ECO:0000313" key="2">
    <source>
        <dbReference type="EMBL" id="MBO6972098.1"/>
    </source>
</evidence>
<sequence>MSNLENKNKNKNILVENLILFFLFTVFLVFKSLKTLSRIFTYGILKKEILTTKSNLGVDIKIKIK</sequence>
<organism evidence="2 3">
    <name type="scientific">Prochlorococcus marinus CUG1433</name>
    <dbReference type="NCBI Taxonomy" id="2774506"/>
    <lineage>
        <taxon>Bacteria</taxon>
        <taxon>Bacillati</taxon>
        <taxon>Cyanobacteriota</taxon>
        <taxon>Cyanophyceae</taxon>
        <taxon>Synechococcales</taxon>
        <taxon>Prochlorococcaceae</taxon>
        <taxon>Prochlorococcus</taxon>
    </lineage>
</organism>
<keyword evidence="1" id="KW-0472">Membrane</keyword>
<dbReference type="Proteomes" id="UP000668060">
    <property type="component" value="Unassembled WGS sequence"/>
</dbReference>
<reference evidence="2" key="1">
    <citation type="journal article" date="2021" name="Front. Mar. Sci.">
        <title>Genomes of Diverse Isolates of Prochlorococcus High-Light-Adapted Clade II in the Western Pacific Ocean.</title>
        <authorList>
            <person name="Yan W."/>
            <person name="Feng X."/>
            <person name="Zhang W."/>
            <person name="Nawaz M.Z."/>
            <person name="Luo T."/>
            <person name="Zhang R."/>
            <person name="Jiao N."/>
        </authorList>
    </citation>
    <scope>NUCLEOTIDE SEQUENCE</scope>
    <source>
        <strain evidence="2">CUG1433</strain>
    </source>
</reference>
<name>A0A9D9BWJ9_PROMR</name>
<evidence type="ECO:0000256" key="1">
    <source>
        <dbReference type="SAM" id="Phobius"/>
    </source>
</evidence>
<proteinExistence type="predicted"/>